<protein>
    <submittedName>
        <fullName evidence="2">Uncharacterized protein</fullName>
    </submittedName>
</protein>
<evidence type="ECO:0000256" key="1">
    <source>
        <dbReference type="SAM" id="MobiDB-lite"/>
    </source>
</evidence>
<comment type="caution">
    <text evidence="2">The sequence shown here is derived from an EMBL/GenBank/DDBJ whole genome shotgun (WGS) entry which is preliminary data.</text>
</comment>
<organism evidence="2 3">
    <name type="scientific">Penicillium subrubescens</name>
    <dbReference type="NCBI Taxonomy" id="1316194"/>
    <lineage>
        <taxon>Eukaryota</taxon>
        <taxon>Fungi</taxon>
        <taxon>Dikarya</taxon>
        <taxon>Ascomycota</taxon>
        <taxon>Pezizomycotina</taxon>
        <taxon>Eurotiomycetes</taxon>
        <taxon>Eurotiomycetidae</taxon>
        <taxon>Eurotiales</taxon>
        <taxon>Aspergillaceae</taxon>
        <taxon>Penicillium</taxon>
    </lineage>
</organism>
<proteinExistence type="predicted"/>
<keyword evidence="3" id="KW-1185">Reference proteome</keyword>
<reference evidence="2 3" key="1">
    <citation type="submission" date="2016-10" db="EMBL/GenBank/DDBJ databases">
        <title>Genome sequence of the ascomycete fungus Penicillium subrubescens.</title>
        <authorList>
            <person name="De Vries R.P."/>
            <person name="Peng M."/>
            <person name="Dilokpimol A."/>
            <person name="Hilden K."/>
            <person name="Makela M.R."/>
            <person name="Grigoriev I."/>
            <person name="Riley R."/>
            <person name="Granchi Z."/>
        </authorList>
    </citation>
    <scope>NUCLEOTIDE SEQUENCE [LARGE SCALE GENOMIC DNA]</scope>
    <source>
        <strain evidence="2 3">CBS 132785</strain>
    </source>
</reference>
<accession>A0A1Q5SWM3</accession>
<feature type="region of interest" description="Disordered" evidence="1">
    <location>
        <begin position="1"/>
        <end position="98"/>
    </location>
</feature>
<dbReference type="EMBL" id="MNBE01000742">
    <property type="protein sequence ID" value="OKO92255.1"/>
    <property type="molecule type" value="Genomic_DNA"/>
</dbReference>
<feature type="compositionally biased region" description="Basic and acidic residues" evidence="1">
    <location>
        <begin position="57"/>
        <end position="73"/>
    </location>
</feature>
<feature type="compositionally biased region" description="Basic residues" evidence="1">
    <location>
        <begin position="36"/>
        <end position="56"/>
    </location>
</feature>
<evidence type="ECO:0000313" key="3">
    <source>
        <dbReference type="Proteomes" id="UP000186955"/>
    </source>
</evidence>
<evidence type="ECO:0000313" key="2">
    <source>
        <dbReference type="EMBL" id="OKO92255.1"/>
    </source>
</evidence>
<sequence>MVQLHVATEQQVDYTVGQAFQLPKASVTSHAASPEKRKKNEKKKKKSPRSGKQKLHGKQDTEKVDGLPKETHHNARMGGEVTDPGPIPPAWPGPTTAMNPQLAVVLDNNDLLNIFYDSFLPGSSDF</sequence>
<gene>
    <name evidence="2" type="ORF">PENSUB_12817</name>
</gene>
<dbReference type="Proteomes" id="UP000186955">
    <property type="component" value="Unassembled WGS sequence"/>
</dbReference>
<dbReference type="AlphaFoldDB" id="A0A1Q5SWM3"/>
<name>A0A1Q5SWM3_9EURO</name>